<dbReference type="AlphaFoldDB" id="A0ABD1TEH8"/>
<dbReference type="EC" id="1.2.1.84" evidence="4"/>
<dbReference type="SUPFAM" id="SSF51735">
    <property type="entry name" value="NAD(P)-binding Rossmann-fold domains"/>
    <property type="match status" value="1"/>
</dbReference>
<comment type="catalytic activity">
    <reaction evidence="4">
        <text>a long-chain fatty acyl-CoA + 2 NADPH + 2 H(+) = a long-chain primary fatty alcohol + 2 NADP(+) + CoA</text>
        <dbReference type="Rhea" id="RHEA:52716"/>
        <dbReference type="ChEBI" id="CHEBI:15378"/>
        <dbReference type="ChEBI" id="CHEBI:57287"/>
        <dbReference type="ChEBI" id="CHEBI:57783"/>
        <dbReference type="ChEBI" id="CHEBI:58349"/>
        <dbReference type="ChEBI" id="CHEBI:77396"/>
        <dbReference type="ChEBI" id="CHEBI:83139"/>
        <dbReference type="EC" id="1.2.1.84"/>
    </reaction>
</comment>
<dbReference type="Pfam" id="PF03015">
    <property type="entry name" value="Sterile"/>
    <property type="match status" value="1"/>
</dbReference>
<keyword evidence="3 4" id="KW-0443">Lipid metabolism</keyword>
<evidence type="ECO:0000313" key="7">
    <source>
        <dbReference type="EMBL" id="KAL2511114.1"/>
    </source>
</evidence>
<dbReference type="InterPro" id="IPR033640">
    <property type="entry name" value="FAR_C"/>
</dbReference>
<keyword evidence="8" id="KW-1185">Reference proteome</keyword>
<keyword evidence="4" id="KW-0560">Oxidoreductase</keyword>
<keyword evidence="4" id="KW-0521">NADP</keyword>
<evidence type="ECO:0000256" key="2">
    <source>
        <dbReference type="ARBA" id="ARBA00022516"/>
    </source>
</evidence>
<comment type="caution">
    <text evidence="7">The sequence shown here is derived from an EMBL/GenBank/DDBJ whole genome shotgun (WGS) entry which is preliminary data.</text>
</comment>
<dbReference type="InterPro" id="IPR036291">
    <property type="entry name" value="NAD(P)-bd_dom_sf"/>
</dbReference>
<evidence type="ECO:0000256" key="4">
    <source>
        <dbReference type="RuleBase" id="RU363097"/>
    </source>
</evidence>
<name>A0ABD1TEH8_9LAMI</name>
<protein>
    <recommendedName>
        <fullName evidence="4">Fatty acyl-CoA reductase</fullName>
        <ecNumber evidence="4">1.2.1.84</ecNumber>
    </recommendedName>
</protein>
<feature type="domain" description="Fatty acyl-CoA reductase C-terminal" evidence="5">
    <location>
        <begin position="327"/>
        <end position="416"/>
    </location>
</feature>
<keyword evidence="2 4" id="KW-0444">Lipid biosynthesis</keyword>
<accession>A0ABD1TEH8</accession>
<evidence type="ECO:0000256" key="1">
    <source>
        <dbReference type="ARBA" id="ARBA00005928"/>
    </source>
</evidence>
<gene>
    <name evidence="7" type="ORF">Adt_16714</name>
</gene>
<dbReference type="Gene3D" id="3.40.50.720">
    <property type="entry name" value="NAD(P)-binding Rossmann-like Domain"/>
    <property type="match status" value="1"/>
</dbReference>
<feature type="domain" description="Thioester reductase (TE)" evidence="6">
    <location>
        <begin position="3"/>
        <end position="246"/>
    </location>
</feature>
<dbReference type="InterPro" id="IPR013120">
    <property type="entry name" value="FAR_NAD-bd"/>
</dbReference>
<dbReference type="CDD" id="cd09071">
    <property type="entry name" value="FAR_C"/>
    <property type="match status" value="1"/>
</dbReference>
<dbReference type="Pfam" id="PF07993">
    <property type="entry name" value="NAD_binding_4"/>
    <property type="match status" value="1"/>
</dbReference>
<evidence type="ECO:0000259" key="5">
    <source>
        <dbReference type="Pfam" id="PF03015"/>
    </source>
</evidence>
<dbReference type="CDD" id="cd05236">
    <property type="entry name" value="FAR-N_SDR_e"/>
    <property type="match status" value="1"/>
</dbReference>
<dbReference type="GO" id="GO:0006629">
    <property type="term" value="P:lipid metabolic process"/>
    <property type="evidence" value="ECO:0007669"/>
    <property type="project" value="UniProtKB-KW"/>
</dbReference>
<dbReference type="PANTHER" id="PTHR11011">
    <property type="entry name" value="MALE STERILITY PROTEIN 2-RELATED"/>
    <property type="match status" value="1"/>
</dbReference>
<dbReference type="GO" id="GO:0102965">
    <property type="term" value="F:alcohol-forming long-chain fatty acyl-CoA reductase activity"/>
    <property type="evidence" value="ECO:0007669"/>
    <property type="project" value="UniProtKB-EC"/>
</dbReference>
<evidence type="ECO:0000256" key="3">
    <source>
        <dbReference type="ARBA" id="ARBA00023098"/>
    </source>
</evidence>
<dbReference type="Proteomes" id="UP001604336">
    <property type="component" value="Unassembled WGS sequence"/>
</dbReference>
<sequence>MEKKSVQLHLHEEVLNSELFGVVREKYGAGLSPLLFSKVIPVCGDISYDNLGIDDSELRDEMLQQLNIIVNSAATTRFDERYDVAMYVNALGAIHVTNFARKCSKIEMFLHVSTAYVCGSSVGLVQEKPFHMGETLDGAKISAKLHGWPNTYSFTKAMGEMLLENLKENIKVIIVRPTIITSTYKEPFSGWIEVTPLLLLIDSQVAKNRTVDSIFVSYGKGKLKFFVGDPDSTLDMIPGDMVVNSMVVAMAVHSNQPSHRLIYHIGSSRTNPLKYARMKLLMYSFLTKNPLLDKGGNPIRVEKGKILETMASFHRYIEVRYLPFIKMLMLVNILLCNHFESSYANARRKIKYTVRLPELYKLPYLFFQGIFDDSNAENLRTTIRGSSVFNFDPKCIQWEDYFVNTHFPGIAKYVLK</sequence>
<proteinExistence type="inferred from homology"/>
<reference evidence="8" key="1">
    <citation type="submission" date="2024-07" db="EMBL/GenBank/DDBJ databases">
        <title>Two chromosome-level genome assemblies of Korean endemic species Abeliophyllum distichum and Forsythia ovata (Oleaceae).</title>
        <authorList>
            <person name="Jang H."/>
        </authorList>
    </citation>
    <scope>NUCLEOTIDE SEQUENCE [LARGE SCALE GENOMIC DNA]</scope>
</reference>
<evidence type="ECO:0000259" key="6">
    <source>
        <dbReference type="Pfam" id="PF07993"/>
    </source>
</evidence>
<dbReference type="EMBL" id="JBFOLK010000005">
    <property type="protein sequence ID" value="KAL2511114.1"/>
    <property type="molecule type" value="Genomic_DNA"/>
</dbReference>
<organism evidence="7 8">
    <name type="scientific">Abeliophyllum distichum</name>
    <dbReference type="NCBI Taxonomy" id="126358"/>
    <lineage>
        <taxon>Eukaryota</taxon>
        <taxon>Viridiplantae</taxon>
        <taxon>Streptophyta</taxon>
        <taxon>Embryophyta</taxon>
        <taxon>Tracheophyta</taxon>
        <taxon>Spermatophyta</taxon>
        <taxon>Magnoliopsida</taxon>
        <taxon>eudicotyledons</taxon>
        <taxon>Gunneridae</taxon>
        <taxon>Pentapetalae</taxon>
        <taxon>asterids</taxon>
        <taxon>lamiids</taxon>
        <taxon>Lamiales</taxon>
        <taxon>Oleaceae</taxon>
        <taxon>Forsythieae</taxon>
        <taxon>Abeliophyllum</taxon>
    </lineage>
</organism>
<comment type="function">
    <text evidence="4">Catalyzes the reduction of fatty acyl-CoA to fatty alcohols.</text>
</comment>
<comment type="similarity">
    <text evidence="1 4">Belongs to the fatty acyl-CoA reductase family.</text>
</comment>
<evidence type="ECO:0000313" key="8">
    <source>
        <dbReference type="Proteomes" id="UP001604336"/>
    </source>
</evidence>
<dbReference type="InterPro" id="IPR026055">
    <property type="entry name" value="FAR"/>
</dbReference>
<dbReference type="PANTHER" id="PTHR11011:SF105">
    <property type="entry name" value="FATTY ACYL-COA REDUCTASE"/>
    <property type="match status" value="1"/>
</dbReference>